<protein>
    <submittedName>
        <fullName evidence="1">Uncharacterized protein</fullName>
    </submittedName>
</protein>
<proteinExistence type="predicted"/>
<organism evidence="2">
    <name type="scientific">Harpegnathos saltator</name>
    <name type="common">Jerdon's jumping ant</name>
    <dbReference type="NCBI Taxonomy" id="610380"/>
    <lineage>
        <taxon>Eukaryota</taxon>
        <taxon>Metazoa</taxon>
        <taxon>Ecdysozoa</taxon>
        <taxon>Arthropoda</taxon>
        <taxon>Hexapoda</taxon>
        <taxon>Insecta</taxon>
        <taxon>Pterygota</taxon>
        <taxon>Neoptera</taxon>
        <taxon>Endopterygota</taxon>
        <taxon>Hymenoptera</taxon>
        <taxon>Apocrita</taxon>
        <taxon>Aculeata</taxon>
        <taxon>Formicoidea</taxon>
        <taxon>Formicidae</taxon>
        <taxon>Ponerinae</taxon>
        <taxon>Ponerini</taxon>
        <taxon>Harpegnathos</taxon>
    </lineage>
</organism>
<evidence type="ECO:0000313" key="1">
    <source>
        <dbReference type="EMBL" id="EFN76233.1"/>
    </source>
</evidence>
<gene>
    <name evidence="1" type="ORF">EAI_06028</name>
</gene>
<accession>E2C747</accession>
<evidence type="ECO:0000313" key="2">
    <source>
        <dbReference type="Proteomes" id="UP000008237"/>
    </source>
</evidence>
<reference evidence="1 2" key="1">
    <citation type="journal article" date="2010" name="Science">
        <title>Genomic comparison of the ants Camponotus floridanus and Harpegnathos saltator.</title>
        <authorList>
            <person name="Bonasio R."/>
            <person name="Zhang G."/>
            <person name="Ye C."/>
            <person name="Mutti N.S."/>
            <person name="Fang X."/>
            <person name="Qin N."/>
            <person name="Donahue G."/>
            <person name="Yang P."/>
            <person name="Li Q."/>
            <person name="Li C."/>
            <person name="Zhang P."/>
            <person name="Huang Z."/>
            <person name="Berger S.L."/>
            <person name="Reinberg D."/>
            <person name="Wang J."/>
            <person name="Liebig J."/>
        </authorList>
    </citation>
    <scope>NUCLEOTIDE SEQUENCE [LARGE SCALE GENOMIC DNA]</scope>
    <source>
        <strain evidence="1 2">R22 G/1</strain>
    </source>
</reference>
<dbReference type="Proteomes" id="UP000008237">
    <property type="component" value="Unassembled WGS sequence"/>
</dbReference>
<dbReference type="AlphaFoldDB" id="E2C747"/>
<sequence>MFATRVKYCYMKINLTQRGDTKHNDKTSFRSGMGFNQDFNLSGDKIVLSGLDIILNPSISWMTYLFLSNTLATW</sequence>
<dbReference type="EMBL" id="GL453312">
    <property type="protein sequence ID" value="EFN76233.1"/>
    <property type="molecule type" value="Genomic_DNA"/>
</dbReference>
<keyword evidence="2" id="KW-1185">Reference proteome</keyword>
<dbReference type="InParanoid" id="E2C747"/>
<name>E2C747_HARSA</name>